<gene>
    <name evidence="3" type="ORF">BaRGS_00034801</name>
</gene>
<feature type="compositionally biased region" description="Basic and acidic residues" evidence="1">
    <location>
        <begin position="533"/>
        <end position="550"/>
    </location>
</feature>
<feature type="compositionally biased region" description="Polar residues" evidence="1">
    <location>
        <begin position="790"/>
        <end position="801"/>
    </location>
</feature>
<dbReference type="CDD" id="cd00038">
    <property type="entry name" value="CAP_ED"/>
    <property type="match status" value="2"/>
</dbReference>
<feature type="compositionally biased region" description="Acidic residues" evidence="1">
    <location>
        <begin position="523"/>
        <end position="532"/>
    </location>
</feature>
<dbReference type="PANTHER" id="PTHR23011">
    <property type="entry name" value="CYCLIC NUCLEOTIDE-BINDING DOMAIN CONTAINING PROTEIN"/>
    <property type="match status" value="1"/>
</dbReference>
<dbReference type="InterPro" id="IPR018490">
    <property type="entry name" value="cNMP-bd_dom_sf"/>
</dbReference>
<dbReference type="Pfam" id="PF00027">
    <property type="entry name" value="cNMP_binding"/>
    <property type="match status" value="1"/>
</dbReference>
<evidence type="ECO:0000313" key="3">
    <source>
        <dbReference type="EMBL" id="KAK7473972.1"/>
    </source>
</evidence>
<feature type="region of interest" description="Disordered" evidence="1">
    <location>
        <begin position="782"/>
        <end position="811"/>
    </location>
</feature>
<dbReference type="SUPFAM" id="SSF51206">
    <property type="entry name" value="cAMP-binding domain-like"/>
    <property type="match status" value="2"/>
</dbReference>
<dbReference type="Gene3D" id="2.60.120.10">
    <property type="entry name" value="Jelly Rolls"/>
    <property type="match status" value="2"/>
</dbReference>
<dbReference type="PANTHER" id="PTHR23011:SF41">
    <property type="entry name" value="CYCLIC NUCLEOTIDE-BINDING DOMAIN-CONTAINING PROTEIN"/>
    <property type="match status" value="1"/>
</dbReference>
<feature type="non-terminal residue" evidence="3">
    <location>
        <position position="848"/>
    </location>
</feature>
<reference evidence="3 4" key="1">
    <citation type="journal article" date="2023" name="Sci. Data">
        <title>Genome assembly of the Korean intertidal mud-creeper Batillaria attramentaria.</title>
        <authorList>
            <person name="Patra A.K."/>
            <person name="Ho P.T."/>
            <person name="Jun S."/>
            <person name="Lee S.J."/>
            <person name="Kim Y."/>
            <person name="Won Y.J."/>
        </authorList>
    </citation>
    <scope>NUCLEOTIDE SEQUENCE [LARGE SCALE GENOMIC DNA]</scope>
    <source>
        <strain evidence="3">Wonlab-2016</strain>
    </source>
</reference>
<evidence type="ECO:0000259" key="2">
    <source>
        <dbReference type="PROSITE" id="PS50042"/>
    </source>
</evidence>
<dbReference type="InterPro" id="IPR014710">
    <property type="entry name" value="RmlC-like_jellyroll"/>
</dbReference>
<feature type="region of interest" description="Disordered" evidence="1">
    <location>
        <begin position="709"/>
        <end position="729"/>
    </location>
</feature>
<accession>A0ABD0JHT2</accession>
<dbReference type="PROSITE" id="PS50042">
    <property type="entry name" value="CNMP_BINDING_3"/>
    <property type="match status" value="2"/>
</dbReference>
<feature type="region of interest" description="Disordered" evidence="1">
    <location>
        <begin position="463"/>
        <end position="569"/>
    </location>
</feature>
<dbReference type="InterPro" id="IPR000595">
    <property type="entry name" value="cNMP-bd_dom"/>
</dbReference>
<dbReference type="AlphaFoldDB" id="A0ABD0JHT2"/>
<dbReference type="Proteomes" id="UP001519460">
    <property type="component" value="Unassembled WGS sequence"/>
</dbReference>
<name>A0ABD0JHT2_9CAEN</name>
<evidence type="ECO:0000313" key="4">
    <source>
        <dbReference type="Proteomes" id="UP001519460"/>
    </source>
</evidence>
<organism evidence="3 4">
    <name type="scientific">Batillaria attramentaria</name>
    <dbReference type="NCBI Taxonomy" id="370345"/>
    <lineage>
        <taxon>Eukaryota</taxon>
        <taxon>Metazoa</taxon>
        <taxon>Spiralia</taxon>
        <taxon>Lophotrochozoa</taxon>
        <taxon>Mollusca</taxon>
        <taxon>Gastropoda</taxon>
        <taxon>Caenogastropoda</taxon>
        <taxon>Sorbeoconcha</taxon>
        <taxon>Cerithioidea</taxon>
        <taxon>Batillariidae</taxon>
        <taxon>Batillaria</taxon>
    </lineage>
</organism>
<dbReference type="SMART" id="SM00100">
    <property type="entry name" value="cNMP"/>
    <property type="match status" value="1"/>
</dbReference>
<feature type="domain" description="Cyclic nucleotide-binding" evidence="2">
    <location>
        <begin position="169"/>
        <end position="260"/>
    </location>
</feature>
<evidence type="ECO:0000256" key="1">
    <source>
        <dbReference type="SAM" id="MobiDB-lite"/>
    </source>
</evidence>
<protein>
    <recommendedName>
        <fullName evidence="2">Cyclic nucleotide-binding domain-containing protein</fullName>
    </recommendedName>
</protein>
<sequence length="848" mass="96269">MEEPDPDTAPARELQGTGIVGVADRGCQERNVSTKHFLRLSNLVATAAQSQHFFEGLGKMRERVAEENKDREPVPIFNKRLFAAHGSVVITAEARRVMAKNARVRPGQYFPLMSKSELSAMRCVVEGLRLVHRGQDSVKDALSHVISFESYSPYQYIVKRPFEAQLSCYYILHGAVQVTYDMDVTETRNVFQPDIIYNHGTGEFLGLVSPDGLSDDLSPPATVYTTEPSEFLRIDRQKFHAVVERIEALERQEKLLFLTKPSNVMVSLPREALEKVLPHVHKMEYPPNKTILHQGDTSDYLYFIISGRCQLARDVYIPEIDRDVCFYLDSREPDDFFGEECILTEEGGSTCHVTTTSHTVCFLMHKAALEVVSKEVLLHVLESKRHYFPPDEDLRDRGYRKSVWDGYKFREVRESLRERGCLHILSRDIPEKVRSRPPSAEYQKKENLFRFMMKGASYQPVSGRVRSAQIRRSPQLERGLSSRPRTALGMTIHPALTQRQAKRDVTPSPDDVFTPADDVVATPDDDVTATDDVEPRQDRMIEGEAERDAVEDGQQQTSPDPMMSSDDVMGSTPVTSSFVRMLERNGETDPRLLGRALEENPELARQLRLAWEIHQQDKHDGFTKTTVLVTMKTDDIVRKAKALAARQSFATADTEDDSEQWDTSLHKENRDARTNIAGDKLRAAFLRRKINVMQRKRAKVRADLAYRAAKPGQVPSSADRRSKETKKKPERFYLDEIQSKYQGLNPEVAEKKISSLGYEVMFISRLRRRSRSLHDIREITQEKEQEETVDNSPSRSFSAALSANGAPVRRRSAEEMTASGLAQNGYSSSVRKDAPITLRPSTCTLVTP</sequence>
<feature type="domain" description="Cyclic nucleotide-binding" evidence="2">
    <location>
        <begin position="264"/>
        <end position="372"/>
    </location>
</feature>
<comment type="caution">
    <text evidence="3">The sequence shown here is derived from an EMBL/GenBank/DDBJ whole genome shotgun (WGS) entry which is preliminary data.</text>
</comment>
<proteinExistence type="predicted"/>
<keyword evidence="4" id="KW-1185">Reference proteome</keyword>
<dbReference type="EMBL" id="JACVVK020000452">
    <property type="protein sequence ID" value="KAK7473972.1"/>
    <property type="molecule type" value="Genomic_DNA"/>
</dbReference>